<evidence type="ECO:0000256" key="6">
    <source>
        <dbReference type="ARBA" id="ARBA00023141"/>
    </source>
</evidence>
<dbReference type="PANTHER" id="PTHR42894:SF1">
    <property type="entry name" value="N-(5'-PHOSPHORIBOSYL)ANTHRANILATE ISOMERASE"/>
    <property type="match status" value="1"/>
</dbReference>
<evidence type="ECO:0000256" key="1">
    <source>
        <dbReference type="ARBA" id="ARBA00004664"/>
    </source>
</evidence>
<dbReference type="Proteomes" id="UP000017836">
    <property type="component" value="Unassembled WGS sequence"/>
</dbReference>
<evidence type="ECO:0000256" key="3">
    <source>
        <dbReference type="ARBA" id="ARBA00012572"/>
    </source>
</evidence>
<gene>
    <name evidence="9" type="ORF">AMTR_s00058p00048170</name>
</gene>
<keyword evidence="6" id="KW-0057">Aromatic amino acid biosynthesis</keyword>
<dbReference type="HOGENOM" id="CLU_076364_0_1_1"/>
<comment type="pathway">
    <text evidence="1">Amino-acid biosynthesis; L-tryptophan biosynthesis; L-tryptophan from chorismate: step 3/5.</text>
</comment>
<dbReference type="InterPro" id="IPR011060">
    <property type="entry name" value="RibuloseP-bd_barrel"/>
</dbReference>
<comment type="similarity">
    <text evidence="2">Belongs to the TrpF family.</text>
</comment>
<accession>W1P9B3</accession>
<dbReference type="EMBL" id="KI393888">
    <property type="protein sequence ID" value="ERN06492.1"/>
    <property type="molecule type" value="Genomic_DNA"/>
</dbReference>
<dbReference type="PANTHER" id="PTHR42894">
    <property type="entry name" value="N-(5'-PHOSPHORIBOSYL)ANTHRANILATE ISOMERASE"/>
    <property type="match status" value="1"/>
</dbReference>
<evidence type="ECO:0000256" key="5">
    <source>
        <dbReference type="ARBA" id="ARBA00022822"/>
    </source>
</evidence>
<evidence type="ECO:0000256" key="2">
    <source>
        <dbReference type="ARBA" id="ARBA00007571"/>
    </source>
</evidence>
<dbReference type="SUPFAM" id="SSF51366">
    <property type="entry name" value="Ribulose-phoshate binding barrel"/>
    <property type="match status" value="1"/>
</dbReference>
<dbReference type="GO" id="GO:0004640">
    <property type="term" value="F:phosphoribosylanthranilate isomerase activity"/>
    <property type="evidence" value="ECO:0000318"/>
    <property type="project" value="GO_Central"/>
</dbReference>
<proteinExistence type="inferred from homology"/>
<dbReference type="eggNOG" id="KOG4202">
    <property type="taxonomic scope" value="Eukaryota"/>
</dbReference>
<dbReference type="OMA" id="FIMGVTH"/>
<dbReference type="InterPro" id="IPR001240">
    <property type="entry name" value="PRAI_dom"/>
</dbReference>
<dbReference type="Pfam" id="PF00697">
    <property type="entry name" value="PRAI"/>
    <property type="match status" value="1"/>
</dbReference>
<keyword evidence="7" id="KW-0413">Isomerase</keyword>
<dbReference type="Gramene" id="ERN06492">
    <property type="protein sequence ID" value="ERN06492"/>
    <property type="gene ID" value="AMTR_s00058p00048170"/>
</dbReference>
<keyword evidence="5" id="KW-0822">Tryptophan biosynthesis</keyword>
<sequence length="302" mass="32622">MAISIRPVLPGFHMKNLQLSGKRHNHKMIYFRACQAAKLSPSKEALQVSIPLVKMCGITSAKDAAVAIEAGASFIGMIVWPNSKRSVSIQVAQEISRVARDNGVDPVGVFVDEDADQILKASDAANLELVQLHGDGARAAFPIVSQHRSVIYVLHADESGKLLNGISDDESLASPDWVLVDSLCGGSGKGFDWRRFSLPHISTKNGWLLAGGLNPENVSEAVSVLRPDGVDVSSGICGFDGIEKDPSQIFSFMSNIRKTRHGFGVVQIMGNYLKRIALVVVLRCSYADTTDVPYKVMDAMLS</sequence>
<keyword evidence="4" id="KW-0028">Amino-acid biosynthesis</keyword>
<dbReference type="EC" id="5.3.1.24" evidence="3"/>
<dbReference type="Gene3D" id="3.20.20.70">
    <property type="entry name" value="Aldolase class I"/>
    <property type="match status" value="1"/>
</dbReference>
<evidence type="ECO:0000313" key="9">
    <source>
        <dbReference type="EMBL" id="ERN06492.1"/>
    </source>
</evidence>
<dbReference type="GO" id="GO:0000162">
    <property type="term" value="P:L-tryptophan biosynthetic process"/>
    <property type="evidence" value="ECO:0000318"/>
    <property type="project" value="GO_Central"/>
</dbReference>
<reference evidence="10" key="1">
    <citation type="journal article" date="2013" name="Science">
        <title>The Amborella genome and the evolution of flowering plants.</title>
        <authorList>
            <consortium name="Amborella Genome Project"/>
        </authorList>
    </citation>
    <scope>NUCLEOTIDE SEQUENCE [LARGE SCALE GENOMIC DNA]</scope>
</reference>
<protein>
    <recommendedName>
        <fullName evidence="3">phosphoribosylanthranilate isomerase</fullName>
        <ecNumber evidence="3">5.3.1.24</ecNumber>
    </recommendedName>
</protein>
<dbReference type="AlphaFoldDB" id="W1P9B3"/>
<dbReference type="InterPro" id="IPR013785">
    <property type="entry name" value="Aldolase_TIM"/>
</dbReference>
<dbReference type="InterPro" id="IPR044643">
    <property type="entry name" value="TrpF_fam"/>
</dbReference>
<dbReference type="CDD" id="cd00405">
    <property type="entry name" value="PRAI"/>
    <property type="match status" value="1"/>
</dbReference>
<name>W1P9B3_AMBTC</name>
<evidence type="ECO:0000256" key="7">
    <source>
        <dbReference type="ARBA" id="ARBA00023235"/>
    </source>
</evidence>
<dbReference type="FunFam" id="3.20.20.70:FF:000075">
    <property type="entry name" value="Tryptophan biosynthesis protein TRP1"/>
    <property type="match status" value="1"/>
</dbReference>
<organism evidence="9 10">
    <name type="scientific">Amborella trichopoda</name>
    <dbReference type="NCBI Taxonomy" id="13333"/>
    <lineage>
        <taxon>Eukaryota</taxon>
        <taxon>Viridiplantae</taxon>
        <taxon>Streptophyta</taxon>
        <taxon>Embryophyta</taxon>
        <taxon>Tracheophyta</taxon>
        <taxon>Spermatophyta</taxon>
        <taxon>Magnoliopsida</taxon>
        <taxon>Amborellales</taxon>
        <taxon>Amborellaceae</taxon>
        <taxon>Amborella</taxon>
    </lineage>
</organism>
<dbReference type="UniPathway" id="UPA00035">
    <property type="reaction ID" value="UER00042"/>
</dbReference>
<evidence type="ECO:0000256" key="4">
    <source>
        <dbReference type="ARBA" id="ARBA00022605"/>
    </source>
</evidence>
<dbReference type="STRING" id="13333.W1P9B3"/>
<evidence type="ECO:0000313" key="10">
    <source>
        <dbReference type="Proteomes" id="UP000017836"/>
    </source>
</evidence>
<keyword evidence="10" id="KW-1185">Reference proteome</keyword>
<feature type="domain" description="N-(5'phosphoribosyl) anthranilate isomerase (PRAI)" evidence="8">
    <location>
        <begin position="53"/>
        <end position="253"/>
    </location>
</feature>
<evidence type="ECO:0000259" key="8">
    <source>
        <dbReference type="Pfam" id="PF00697"/>
    </source>
</evidence>
<dbReference type="HAMAP" id="MF_00135">
    <property type="entry name" value="PRAI"/>
    <property type="match status" value="1"/>
</dbReference>